<dbReference type="Pfam" id="PF00005">
    <property type="entry name" value="ABC_tran"/>
    <property type="match status" value="1"/>
</dbReference>
<feature type="domain" description="ABC transporter" evidence="4">
    <location>
        <begin position="1"/>
        <end position="222"/>
    </location>
</feature>
<dbReference type="PANTHER" id="PTHR42939:SF1">
    <property type="entry name" value="ABC TRANSPORTER ATP-BINDING PROTEIN ALBC-RELATED"/>
    <property type="match status" value="1"/>
</dbReference>
<keyword evidence="1" id="KW-0813">Transport</keyword>
<evidence type="ECO:0000256" key="1">
    <source>
        <dbReference type="ARBA" id="ARBA00022448"/>
    </source>
</evidence>
<dbReference type="PANTHER" id="PTHR42939">
    <property type="entry name" value="ABC TRANSPORTER ATP-BINDING PROTEIN ALBC-RELATED"/>
    <property type="match status" value="1"/>
</dbReference>
<evidence type="ECO:0000313" key="5">
    <source>
        <dbReference type="EMBL" id="WUS57187.1"/>
    </source>
</evidence>
<evidence type="ECO:0000256" key="2">
    <source>
        <dbReference type="ARBA" id="ARBA00022741"/>
    </source>
</evidence>
<sequence length="302" mass="31666">MRLDGVGKRYGRGGRWILRGADLALEPGALVRIEGPNGSGKSTLLKLAAGIERPSEGRVRPPRRRAYVPERFPPALPFDARGYLAKLGRVHGLPAAEARRRADFWLERLGVTAQADTPLSRLSKGTCQKVAVAQALLAEADLLLLDEAWTGLDQAARALLDEAAAERAALGGVVLFVDHDPNRLAGLATDGYRVGRDGALHRLPAAVGAASGPLVEIDADSPDGPLAGLLPARLPGDPDRAPLAGTAVRLTVQAGHSDALLRRLLTGRPAVRVLAVRRLTDPAVEAPPAAERVGAAAVEPAP</sequence>
<keyword evidence="6" id="KW-1185">Reference proteome</keyword>
<organism evidence="5 6">
    <name type="scientific">Kitasatospora herbaricolor</name>
    <dbReference type="NCBI Taxonomy" id="68217"/>
    <lineage>
        <taxon>Bacteria</taxon>
        <taxon>Bacillati</taxon>
        <taxon>Actinomycetota</taxon>
        <taxon>Actinomycetes</taxon>
        <taxon>Kitasatosporales</taxon>
        <taxon>Streptomycetaceae</taxon>
        <taxon>Kitasatospora</taxon>
    </lineage>
</organism>
<dbReference type="GO" id="GO:0005524">
    <property type="term" value="F:ATP binding"/>
    <property type="evidence" value="ECO:0007669"/>
    <property type="project" value="UniProtKB-KW"/>
</dbReference>
<dbReference type="InterPro" id="IPR027417">
    <property type="entry name" value="P-loop_NTPase"/>
</dbReference>
<dbReference type="EMBL" id="CP108482">
    <property type="protein sequence ID" value="WUS57187.1"/>
    <property type="molecule type" value="Genomic_DNA"/>
</dbReference>
<evidence type="ECO:0000313" key="6">
    <source>
        <dbReference type="Proteomes" id="UP001432014"/>
    </source>
</evidence>
<accession>A0ABZ1W8K8</accession>
<name>A0ABZ1W8K8_9ACTN</name>
<proteinExistence type="predicted"/>
<protein>
    <submittedName>
        <fullName evidence="5">ATP-binding cassette domain-containing protein</fullName>
    </submittedName>
</protein>
<dbReference type="SUPFAM" id="SSF52540">
    <property type="entry name" value="P-loop containing nucleoside triphosphate hydrolases"/>
    <property type="match status" value="1"/>
</dbReference>
<dbReference type="InterPro" id="IPR003593">
    <property type="entry name" value="AAA+_ATPase"/>
</dbReference>
<dbReference type="InterPro" id="IPR003439">
    <property type="entry name" value="ABC_transporter-like_ATP-bd"/>
</dbReference>
<dbReference type="InterPro" id="IPR051782">
    <property type="entry name" value="ABC_Transporter_VariousFunc"/>
</dbReference>
<dbReference type="Proteomes" id="UP001432014">
    <property type="component" value="Chromosome"/>
</dbReference>
<dbReference type="PROSITE" id="PS50893">
    <property type="entry name" value="ABC_TRANSPORTER_2"/>
    <property type="match status" value="1"/>
</dbReference>
<evidence type="ECO:0000259" key="4">
    <source>
        <dbReference type="PROSITE" id="PS50893"/>
    </source>
</evidence>
<dbReference type="RefSeq" id="WP_329497494.1">
    <property type="nucleotide sequence ID" value="NZ_CP108460.1"/>
</dbReference>
<keyword evidence="2" id="KW-0547">Nucleotide-binding</keyword>
<dbReference type="Gene3D" id="3.40.50.300">
    <property type="entry name" value="P-loop containing nucleotide triphosphate hydrolases"/>
    <property type="match status" value="1"/>
</dbReference>
<keyword evidence="3 5" id="KW-0067">ATP-binding</keyword>
<evidence type="ECO:0000256" key="3">
    <source>
        <dbReference type="ARBA" id="ARBA00022840"/>
    </source>
</evidence>
<dbReference type="SMART" id="SM00382">
    <property type="entry name" value="AAA"/>
    <property type="match status" value="1"/>
</dbReference>
<reference evidence="5 6" key="1">
    <citation type="submission" date="2022-10" db="EMBL/GenBank/DDBJ databases">
        <title>The complete genomes of actinobacterial strains from the NBC collection.</title>
        <authorList>
            <person name="Joergensen T.S."/>
            <person name="Alvarez Arevalo M."/>
            <person name="Sterndorff E.B."/>
            <person name="Faurdal D."/>
            <person name="Vuksanovic O."/>
            <person name="Mourched A.-S."/>
            <person name="Charusanti P."/>
            <person name="Shaw S."/>
            <person name="Blin K."/>
            <person name="Weber T."/>
        </authorList>
    </citation>
    <scope>NUCLEOTIDE SEQUENCE [LARGE SCALE GENOMIC DNA]</scope>
    <source>
        <strain evidence="5 6">NBC_01247</strain>
    </source>
</reference>
<gene>
    <name evidence="5" type="ORF">OG469_17725</name>
</gene>